<reference evidence="3" key="1">
    <citation type="journal article" date="2019" name="Int. J. Syst. Evol. Microbiol.">
        <title>The Global Catalogue of Microorganisms (GCM) 10K type strain sequencing project: providing services to taxonomists for standard genome sequencing and annotation.</title>
        <authorList>
            <consortium name="The Broad Institute Genomics Platform"/>
            <consortium name="The Broad Institute Genome Sequencing Center for Infectious Disease"/>
            <person name="Wu L."/>
            <person name="Ma J."/>
        </authorList>
    </citation>
    <scope>NUCLEOTIDE SEQUENCE [LARGE SCALE GENOMIC DNA]</scope>
    <source>
        <strain evidence="3">JCM 16374</strain>
    </source>
</reference>
<comment type="caution">
    <text evidence="2">The sequence shown here is derived from an EMBL/GenBank/DDBJ whole genome shotgun (WGS) entry which is preliminary data.</text>
</comment>
<evidence type="ECO:0000256" key="1">
    <source>
        <dbReference type="SAM" id="MobiDB-lite"/>
    </source>
</evidence>
<organism evidence="2 3">
    <name type="scientific">Streptomyces lunalinharesii</name>
    <dbReference type="NCBI Taxonomy" id="333384"/>
    <lineage>
        <taxon>Bacteria</taxon>
        <taxon>Bacillati</taxon>
        <taxon>Actinomycetota</taxon>
        <taxon>Actinomycetes</taxon>
        <taxon>Kitasatosporales</taxon>
        <taxon>Streptomycetaceae</taxon>
        <taxon>Streptomyces</taxon>
    </lineage>
</organism>
<accession>A0ABP6DLA5</accession>
<evidence type="ECO:0000313" key="2">
    <source>
        <dbReference type="EMBL" id="GAA2646913.1"/>
    </source>
</evidence>
<keyword evidence="3" id="KW-1185">Reference proteome</keyword>
<feature type="compositionally biased region" description="Basic residues" evidence="1">
    <location>
        <begin position="16"/>
        <end position="28"/>
    </location>
</feature>
<gene>
    <name evidence="2" type="ORF">GCM10009864_07040</name>
</gene>
<name>A0ABP6DLA5_9ACTN</name>
<evidence type="ECO:0000313" key="3">
    <source>
        <dbReference type="Proteomes" id="UP001500994"/>
    </source>
</evidence>
<sequence length="75" mass="7875">MAGAAVPLTVPGSHPRVGRRSAARRRATYRGMMQDRDRTMPDRYGTQDGCAMDGSGMGGVAGRRAAGATEVRHGS</sequence>
<protein>
    <submittedName>
        <fullName evidence="2">Uncharacterized protein</fullName>
    </submittedName>
</protein>
<dbReference type="Proteomes" id="UP001500994">
    <property type="component" value="Unassembled WGS sequence"/>
</dbReference>
<feature type="region of interest" description="Disordered" evidence="1">
    <location>
        <begin position="1"/>
        <end position="75"/>
    </location>
</feature>
<proteinExistence type="predicted"/>
<dbReference type="EMBL" id="BAAARK010000001">
    <property type="protein sequence ID" value="GAA2646913.1"/>
    <property type="molecule type" value="Genomic_DNA"/>
</dbReference>